<sequence length="221" mass="22657">MTRAPLLLVGAGGLAREVLAAIRLGDRWDPVGLLDDRPSLAGSVIDRVPVLGGTDLVHEHPNAKVVVCVANAHRPTGRREVVRKLGLPASRYGTVVHPHASVAHGVVLGEGTVLLAGVVITAPQEVGAHVLAMPHVLLTHDDSVGDFVTLAGRATLAGAVRVEDSAYLGSACAVREGVTIGAEAVIGMGAVVLDDVPAGETWVGLPARKLVSAAVPRLEAL</sequence>
<accession>A0A563ETV7</accession>
<dbReference type="SUPFAM" id="SSF51161">
    <property type="entry name" value="Trimeric LpxA-like enzymes"/>
    <property type="match status" value="1"/>
</dbReference>
<keyword evidence="4" id="KW-1185">Reference proteome</keyword>
<proteinExistence type="predicted"/>
<dbReference type="InterPro" id="IPR001451">
    <property type="entry name" value="Hexapep"/>
</dbReference>
<dbReference type="Gene3D" id="3.40.50.20">
    <property type="match status" value="1"/>
</dbReference>
<dbReference type="CDD" id="cd03360">
    <property type="entry name" value="LbH_AT_putative"/>
    <property type="match status" value="1"/>
</dbReference>
<dbReference type="InterPro" id="IPR020019">
    <property type="entry name" value="AcTrfase_PglD-like"/>
</dbReference>
<feature type="active site" description="Proton acceptor" evidence="1">
    <location>
        <position position="140"/>
    </location>
</feature>
<dbReference type="InterPro" id="IPR050179">
    <property type="entry name" value="Trans_hexapeptide_repeat"/>
</dbReference>
<feature type="domain" description="PglD N-terminal" evidence="2">
    <location>
        <begin position="6"/>
        <end position="71"/>
    </location>
</feature>
<evidence type="ECO:0000313" key="3">
    <source>
        <dbReference type="EMBL" id="TWP50968.1"/>
    </source>
</evidence>
<dbReference type="AlphaFoldDB" id="A0A563ETV7"/>
<gene>
    <name evidence="3" type="ORF">FKR81_18005</name>
</gene>
<evidence type="ECO:0000313" key="4">
    <source>
        <dbReference type="Proteomes" id="UP000316639"/>
    </source>
</evidence>
<dbReference type="Gene3D" id="2.160.10.10">
    <property type="entry name" value="Hexapeptide repeat proteins"/>
    <property type="match status" value="1"/>
</dbReference>
<dbReference type="InterPro" id="IPR041561">
    <property type="entry name" value="PglD_N"/>
</dbReference>
<feature type="site" description="Increases basicity of active site His" evidence="1">
    <location>
        <position position="141"/>
    </location>
</feature>
<dbReference type="PANTHER" id="PTHR43300">
    <property type="entry name" value="ACETYLTRANSFERASE"/>
    <property type="match status" value="1"/>
</dbReference>
<dbReference type="EMBL" id="VOBR01000010">
    <property type="protein sequence ID" value="TWP50968.1"/>
    <property type="molecule type" value="Genomic_DNA"/>
</dbReference>
<evidence type="ECO:0000259" key="2">
    <source>
        <dbReference type="Pfam" id="PF17836"/>
    </source>
</evidence>
<evidence type="ECO:0000256" key="1">
    <source>
        <dbReference type="PIRSR" id="PIRSR620019-1"/>
    </source>
</evidence>
<dbReference type="Proteomes" id="UP000316639">
    <property type="component" value="Unassembled WGS sequence"/>
</dbReference>
<dbReference type="GO" id="GO:0016740">
    <property type="term" value="F:transferase activity"/>
    <property type="evidence" value="ECO:0007669"/>
    <property type="project" value="UniProtKB-KW"/>
</dbReference>
<comment type="caution">
    <text evidence="3">The sequence shown here is derived from an EMBL/GenBank/DDBJ whole genome shotgun (WGS) entry which is preliminary data.</text>
</comment>
<dbReference type="PANTHER" id="PTHR43300:SF7">
    <property type="entry name" value="UDP-N-ACETYLBACILLOSAMINE N-ACETYLTRANSFERASE"/>
    <property type="match status" value="1"/>
</dbReference>
<dbReference type="RefSeq" id="WP_146353217.1">
    <property type="nucleotide sequence ID" value="NZ_VOBR01000010.1"/>
</dbReference>
<dbReference type="NCBIfam" id="TIGR03570">
    <property type="entry name" value="NeuD_NnaD"/>
    <property type="match status" value="1"/>
</dbReference>
<reference evidence="3 4" key="1">
    <citation type="submission" date="2019-07" db="EMBL/GenBank/DDBJ databases">
        <title>Lentzea xizangensis sp. nov., isolated from Qinghai-Tibetan Plateau Soils.</title>
        <authorList>
            <person name="Huang J."/>
        </authorList>
    </citation>
    <scope>NUCLEOTIDE SEQUENCE [LARGE SCALE GENOMIC DNA]</scope>
    <source>
        <strain evidence="3 4">FXJ1.1311</strain>
    </source>
</reference>
<dbReference type="Pfam" id="PF17836">
    <property type="entry name" value="PglD_N"/>
    <property type="match status" value="1"/>
</dbReference>
<dbReference type="OrthoDB" id="3697257at2"/>
<keyword evidence="3" id="KW-0808">Transferase</keyword>
<organism evidence="3 4">
    <name type="scientific">Lentzea tibetensis</name>
    <dbReference type="NCBI Taxonomy" id="2591470"/>
    <lineage>
        <taxon>Bacteria</taxon>
        <taxon>Bacillati</taxon>
        <taxon>Actinomycetota</taxon>
        <taxon>Actinomycetes</taxon>
        <taxon>Pseudonocardiales</taxon>
        <taxon>Pseudonocardiaceae</taxon>
        <taxon>Lentzea</taxon>
    </lineage>
</organism>
<protein>
    <submittedName>
        <fullName evidence="3">Acetyltransferase</fullName>
    </submittedName>
</protein>
<name>A0A563ETV7_9PSEU</name>
<dbReference type="InterPro" id="IPR011004">
    <property type="entry name" value="Trimer_LpxA-like_sf"/>
</dbReference>
<dbReference type="Pfam" id="PF14602">
    <property type="entry name" value="Hexapep_2"/>
    <property type="match status" value="2"/>
</dbReference>